<dbReference type="PRINTS" id="PR00080">
    <property type="entry name" value="SDRFAMILY"/>
</dbReference>
<dbReference type="PANTHER" id="PTHR42879:SF2">
    <property type="entry name" value="3-OXOACYL-[ACYL-CARRIER-PROTEIN] REDUCTASE FABG"/>
    <property type="match status" value="1"/>
</dbReference>
<dbReference type="Proteomes" id="UP001498238">
    <property type="component" value="Unassembled WGS sequence"/>
</dbReference>
<name>A0ABN0SMA4_9MICO</name>
<comment type="similarity">
    <text evidence="1">Belongs to the short-chain dehydrogenases/reductases (SDR) family.</text>
</comment>
<keyword evidence="3" id="KW-1185">Reference proteome</keyword>
<dbReference type="EMBL" id="BAAAAF010000004">
    <property type="protein sequence ID" value="GAA0035562.1"/>
    <property type="molecule type" value="Genomic_DNA"/>
</dbReference>
<dbReference type="InterPro" id="IPR002347">
    <property type="entry name" value="SDR_fam"/>
</dbReference>
<gene>
    <name evidence="2" type="ORF">NCCP602_15230</name>
</gene>
<protein>
    <submittedName>
        <fullName evidence="2">SDR family oxidoreductase</fullName>
    </submittedName>
</protein>
<evidence type="ECO:0000256" key="1">
    <source>
        <dbReference type="ARBA" id="ARBA00006484"/>
    </source>
</evidence>
<sequence length="251" mass="25589">MDADTTGILAGRRILVTGGSKGIGAAIVRALHRDGAEVVVHFGADAAAAAELLVQLGGRVHPVGADLGEPGAADRLWAEAKDRLGGIDALIANAGAWIGSPLADVQEWDAGWEANLQLNLRSAADLCRLAVLDFGAQGGGSIITMTSRSAHRGDDADHLAYGAAKAGLLSLTKGIARAYGHLGVLAYAIAPGWVDTGLAVGAVDEEALARLPLREITPPGDIAELAAFLASGRARHLTGATLDVTGADYVR</sequence>
<accession>A0ABN0SMA4</accession>
<dbReference type="SUPFAM" id="SSF51735">
    <property type="entry name" value="NAD(P)-binding Rossmann-fold domains"/>
    <property type="match status" value="1"/>
</dbReference>
<dbReference type="PANTHER" id="PTHR42879">
    <property type="entry name" value="3-OXOACYL-(ACYL-CARRIER-PROTEIN) REDUCTASE"/>
    <property type="match status" value="1"/>
</dbReference>
<dbReference type="Gene3D" id="3.40.50.720">
    <property type="entry name" value="NAD(P)-binding Rossmann-like Domain"/>
    <property type="match status" value="1"/>
</dbReference>
<proteinExistence type="inferred from homology"/>
<comment type="caution">
    <text evidence="2">The sequence shown here is derived from an EMBL/GenBank/DDBJ whole genome shotgun (WGS) entry which is preliminary data.</text>
</comment>
<dbReference type="InterPro" id="IPR050259">
    <property type="entry name" value="SDR"/>
</dbReference>
<evidence type="ECO:0000313" key="2">
    <source>
        <dbReference type="EMBL" id="GAA0035562.1"/>
    </source>
</evidence>
<dbReference type="CDD" id="cd05233">
    <property type="entry name" value="SDR_c"/>
    <property type="match status" value="1"/>
</dbReference>
<dbReference type="InterPro" id="IPR036291">
    <property type="entry name" value="NAD(P)-bd_dom_sf"/>
</dbReference>
<dbReference type="Pfam" id="PF13561">
    <property type="entry name" value="adh_short_C2"/>
    <property type="match status" value="1"/>
</dbReference>
<evidence type="ECO:0000313" key="3">
    <source>
        <dbReference type="Proteomes" id="UP001498238"/>
    </source>
</evidence>
<organism evidence="2 3">
    <name type="scientific">Brevibacterium metallidurans</name>
    <dbReference type="NCBI Taxonomy" id="1482676"/>
    <lineage>
        <taxon>Bacteria</taxon>
        <taxon>Bacillati</taxon>
        <taxon>Actinomycetota</taxon>
        <taxon>Actinomycetes</taxon>
        <taxon>Micrococcales</taxon>
        <taxon>Brevibacteriaceae</taxon>
        <taxon>Brevibacterium</taxon>
    </lineage>
</organism>
<dbReference type="RefSeq" id="WP_339392440.1">
    <property type="nucleotide sequence ID" value="NZ_BAAAAF010000004.1"/>
</dbReference>
<dbReference type="PRINTS" id="PR00081">
    <property type="entry name" value="GDHRDH"/>
</dbReference>
<reference evidence="2 3" key="1">
    <citation type="submission" date="2024-01" db="EMBL/GenBank/DDBJ databases">
        <title>Characterization of antibiotic resistant novel bacterial strains and their environmental applications.</title>
        <authorList>
            <person name="Manzoor S."/>
            <person name="Abbas S."/>
            <person name="Arshad M."/>
            <person name="Ahmed I."/>
        </authorList>
    </citation>
    <scope>NUCLEOTIDE SEQUENCE [LARGE SCALE GENOMIC DNA]</scope>
    <source>
        <strain evidence="2 3">NCCP-602</strain>
    </source>
</reference>